<feature type="domain" description="Histidine kinase" evidence="7">
    <location>
        <begin position="685"/>
        <end position="931"/>
    </location>
</feature>
<dbReference type="InterPro" id="IPR036097">
    <property type="entry name" value="HisK_dim/P_sf"/>
</dbReference>
<feature type="domain" description="Response regulatory" evidence="8">
    <location>
        <begin position="1035"/>
        <end position="1154"/>
    </location>
</feature>
<dbReference type="FunFam" id="3.30.565.10:FF:000010">
    <property type="entry name" value="Sensor histidine kinase RcsC"/>
    <property type="match status" value="1"/>
</dbReference>
<dbReference type="HOGENOM" id="CLU_000445_114_15_7"/>
<feature type="domain" description="PAC" evidence="10">
    <location>
        <begin position="434"/>
        <end position="486"/>
    </location>
</feature>
<dbReference type="Pfam" id="PF00512">
    <property type="entry name" value="HisKA"/>
    <property type="match status" value="1"/>
</dbReference>
<dbReference type="GO" id="GO:0006355">
    <property type="term" value="P:regulation of DNA-templated transcription"/>
    <property type="evidence" value="ECO:0007669"/>
    <property type="project" value="InterPro"/>
</dbReference>
<feature type="region of interest" description="Disordered" evidence="5">
    <location>
        <begin position="552"/>
        <end position="603"/>
    </location>
</feature>
<dbReference type="PROSITE" id="PS50113">
    <property type="entry name" value="PAC"/>
    <property type="match status" value="2"/>
</dbReference>
<evidence type="ECO:0000313" key="11">
    <source>
        <dbReference type="EMBL" id="ACL09265.1"/>
    </source>
</evidence>
<feature type="region of interest" description="Disordered" evidence="5">
    <location>
        <begin position="998"/>
        <end position="1017"/>
    </location>
</feature>
<sequence length="1162" mass="123795">MTRRPAISQSRNIAIAGGIMALVCSGILLLWVNHGWHASLRGFLPVVKALRIARADLLKGQLAAERQLAGDADIPPGIHGAYFEQGAGRLYDAVDELLDPGDSALPALSALRPFQEDAPEMLVAQLRIYADGISALNRTTNARLAAPRAEHPLLVLEQRRAFTELDRLGDALERSVFSRFVEDAERQSRLTRVVFVLWMVFLCGLTLLFKVAADRRRAAEMALVDSEERWQFALEGPGDGVWDWNIRSGQVFLSPRWKGLLGYEENEIGTSPSEWEGRVHPDDRQRVQADMDMHLSGATDTYQSEYRMRRKDGAYIWVLARGRVMSLAEDGTPLRFVGTHSDITARRQAEEALRASRENLAVTLRSIGDAVMATDRAGRITLMNPVAERLTGWPFAAAKGRHIGEVFVIVAGRTRDPVPDPVAQAVGTGKVVELTNDTLLLARDGAEYQIADSAAPIHDAAGEITGAVLVFTDVSAQYAARRQLLASEQQFRAAIEEAPVPVMIHDEDGTVLALNRSWCELSGYTPGDVPTLARWEELAMHGEPVHVADAAVGASPGGGQDGHDGLGGLDGQGRQAPGRAADQTGSISAGSISAGGTGHPTSDTDTLYALGARRADGEHPVTCADGSARVWDFSSAPLGSLPDGRRAVIRMAVDVTGRKEAEAALLREKGAAEAANLAKSEFLANMSHEIRTPLNGSLGMLQLLQTTTLDEEQQDYLTSAITSARRLTQLLSDVLDLSRVEAGRLALRAAPFALEGVAGSIRDIFLLPAREKELELDIRLDPRLPARLVGDEARLRQIAFNLVGNAIKFTDTGSVTVELTPLGLPPAARPAGNAAGDATSGPAGNTPAHRPAQLRLLLEVRDTGIGIPESHLERIFEPFSQLDGSHVRRHGGAGLGLSIVRRLVALMGGELSLESTPGTGTNIFISLPFGALWDADGADRAPARGPFVPLDAPGPTGTKGTNGTNGSGTAAGHDDAGGNAGGMGMPARHADVSALPRGMAQSGKGHSGMRGATPAQQAEPAPANAALPEHQAGLHVLLVEDDAVNQLAVRRMLEKSGMTVTLVTDGQQALDALHHAAFDCVVMDVQMPVMDGLTATRAIRTDPAFASRAAIPVVAMTAHAMVGDRESFMEAGMDDYVSKPVEMSGLRQAILRAMQARHGSSK</sequence>
<dbReference type="STRING" id="883.DvMF_2324"/>
<feature type="domain" description="PAC" evidence="10">
    <location>
        <begin position="302"/>
        <end position="355"/>
    </location>
</feature>
<gene>
    <name evidence="11" type="ordered locus">DvMF_2324</name>
</gene>
<dbReference type="SMART" id="SM00387">
    <property type="entry name" value="HATPase_c"/>
    <property type="match status" value="1"/>
</dbReference>
<protein>
    <recommendedName>
        <fullName evidence="2">histidine kinase</fullName>
        <ecNumber evidence="2">2.7.13.3</ecNumber>
    </recommendedName>
</protein>
<dbReference type="eggNOG" id="COG2205">
    <property type="taxonomic scope" value="Bacteria"/>
</dbReference>
<dbReference type="Gene3D" id="1.10.287.130">
    <property type="match status" value="1"/>
</dbReference>
<dbReference type="PANTHER" id="PTHR45339">
    <property type="entry name" value="HYBRID SIGNAL TRANSDUCTION HISTIDINE KINASE J"/>
    <property type="match status" value="1"/>
</dbReference>
<evidence type="ECO:0000259" key="7">
    <source>
        <dbReference type="PROSITE" id="PS50109"/>
    </source>
</evidence>
<reference evidence="11" key="1">
    <citation type="submission" date="2008-10" db="EMBL/GenBank/DDBJ databases">
        <title>Complete sequence of Desulfovibrio vulgaris str. 'Miyazaki F'.</title>
        <authorList>
            <person name="Lucas S."/>
            <person name="Copeland A."/>
            <person name="Lapidus A."/>
            <person name="Glavina del Rio T."/>
            <person name="Dalin E."/>
            <person name="Tice H."/>
            <person name="Bruce D."/>
            <person name="Goodwin L."/>
            <person name="Pitluck S."/>
            <person name="Sims D."/>
            <person name="Brettin T."/>
            <person name="Detter J.C."/>
            <person name="Han C."/>
            <person name="Larimer F."/>
            <person name="Land M."/>
            <person name="Hauser L."/>
            <person name="Kyrpides N."/>
            <person name="Mikhailova N."/>
            <person name="Hazen T.C."/>
            <person name="Richardson P."/>
        </authorList>
    </citation>
    <scope>NUCLEOTIDE SEQUENCE</scope>
    <source>
        <strain evidence="11">Miyazaki F</strain>
    </source>
</reference>
<dbReference type="SMART" id="SM00091">
    <property type="entry name" value="PAS"/>
    <property type="match status" value="3"/>
</dbReference>
<dbReference type="SUPFAM" id="SSF47384">
    <property type="entry name" value="Homodimeric domain of signal transducing histidine kinase"/>
    <property type="match status" value="1"/>
</dbReference>
<feature type="domain" description="PAS" evidence="9">
    <location>
        <begin position="356"/>
        <end position="429"/>
    </location>
</feature>
<dbReference type="SMART" id="SM00448">
    <property type="entry name" value="REC"/>
    <property type="match status" value="1"/>
</dbReference>
<dbReference type="Pfam" id="PF13188">
    <property type="entry name" value="PAS_8"/>
    <property type="match status" value="1"/>
</dbReference>
<dbReference type="InterPro" id="IPR036890">
    <property type="entry name" value="HATPase_C_sf"/>
</dbReference>
<keyword evidence="3 4" id="KW-0597">Phosphoprotein</keyword>
<dbReference type="eggNOG" id="COG2202">
    <property type="taxonomic scope" value="Bacteria"/>
</dbReference>
<dbReference type="Pfam" id="PF00072">
    <property type="entry name" value="Response_reg"/>
    <property type="match status" value="1"/>
</dbReference>
<organism evidence="11">
    <name type="scientific">Nitratidesulfovibrio vulgaris (strain DSM 19637 / Miyazaki F)</name>
    <name type="common">Desulfovibrio vulgaris</name>
    <dbReference type="NCBI Taxonomy" id="883"/>
    <lineage>
        <taxon>Bacteria</taxon>
        <taxon>Pseudomonadati</taxon>
        <taxon>Thermodesulfobacteriota</taxon>
        <taxon>Desulfovibrionia</taxon>
        <taxon>Desulfovibrionales</taxon>
        <taxon>Desulfovibrionaceae</taxon>
        <taxon>Nitratidesulfovibrio</taxon>
    </lineage>
</organism>
<dbReference type="Gene3D" id="3.40.50.2300">
    <property type="match status" value="1"/>
</dbReference>
<dbReference type="CDD" id="cd00130">
    <property type="entry name" value="PAS"/>
    <property type="match status" value="3"/>
</dbReference>
<dbReference type="PROSITE" id="PS50110">
    <property type="entry name" value="RESPONSE_REGULATORY"/>
    <property type="match status" value="1"/>
</dbReference>
<feature type="transmembrane region" description="Helical" evidence="6">
    <location>
        <begin position="12"/>
        <end position="32"/>
    </location>
</feature>
<keyword evidence="11" id="KW-0418">Kinase</keyword>
<dbReference type="GO" id="GO:0000155">
    <property type="term" value="F:phosphorelay sensor kinase activity"/>
    <property type="evidence" value="ECO:0007669"/>
    <property type="project" value="InterPro"/>
</dbReference>
<feature type="modified residue" description="4-aspartylphosphate" evidence="4">
    <location>
        <position position="1084"/>
    </location>
</feature>
<evidence type="ECO:0000256" key="6">
    <source>
        <dbReference type="SAM" id="Phobius"/>
    </source>
</evidence>
<dbReference type="Pfam" id="PF08447">
    <property type="entry name" value="PAS_3"/>
    <property type="match status" value="1"/>
</dbReference>
<dbReference type="SMART" id="SM00086">
    <property type="entry name" value="PAC"/>
    <property type="match status" value="2"/>
</dbReference>
<evidence type="ECO:0000259" key="9">
    <source>
        <dbReference type="PROSITE" id="PS50112"/>
    </source>
</evidence>
<dbReference type="eggNOG" id="COG3829">
    <property type="taxonomic scope" value="Bacteria"/>
</dbReference>
<name>B8DIG7_NITV9</name>
<dbReference type="CDD" id="cd16922">
    <property type="entry name" value="HATPase_EvgS-ArcB-TorS-like"/>
    <property type="match status" value="1"/>
</dbReference>
<dbReference type="PROSITE" id="PS50109">
    <property type="entry name" value="HIS_KIN"/>
    <property type="match status" value="1"/>
</dbReference>
<dbReference type="InterPro" id="IPR003594">
    <property type="entry name" value="HATPase_dom"/>
</dbReference>
<keyword evidence="6" id="KW-0812">Transmembrane</keyword>
<evidence type="ECO:0000256" key="4">
    <source>
        <dbReference type="PROSITE-ProRule" id="PRU00169"/>
    </source>
</evidence>
<keyword evidence="6" id="KW-0472">Membrane</keyword>
<dbReference type="InterPro" id="IPR011006">
    <property type="entry name" value="CheY-like_superfamily"/>
</dbReference>
<dbReference type="Gene3D" id="3.30.565.10">
    <property type="entry name" value="Histidine kinase-like ATPase, C-terminal domain"/>
    <property type="match status" value="1"/>
</dbReference>
<evidence type="ECO:0000256" key="5">
    <source>
        <dbReference type="SAM" id="MobiDB-lite"/>
    </source>
</evidence>
<dbReference type="EC" id="2.7.13.3" evidence="2"/>
<dbReference type="OrthoDB" id="5437500at2"/>
<evidence type="ECO:0000256" key="3">
    <source>
        <dbReference type="ARBA" id="ARBA00022553"/>
    </source>
</evidence>
<dbReference type="PROSITE" id="PS50112">
    <property type="entry name" value="PAS"/>
    <property type="match status" value="3"/>
</dbReference>
<dbReference type="Gene3D" id="3.30.450.20">
    <property type="entry name" value="PAS domain"/>
    <property type="match status" value="3"/>
</dbReference>
<dbReference type="SUPFAM" id="SSF52172">
    <property type="entry name" value="CheY-like"/>
    <property type="match status" value="1"/>
</dbReference>
<dbReference type="AlphaFoldDB" id="B8DIG7"/>
<dbReference type="InterPro" id="IPR035965">
    <property type="entry name" value="PAS-like_dom_sf"/>
</dbReference>
<dbReference type="InterPro" id="IPR001610">
    <property type="entry name" value="PAC"/>
</dbReference>
<dbReference type="CDD" id="cd00082">
    <property type="entry name" value="HisKA"/>
    <property type="match status" value="1"/>
</dbReference>
<dbReference type="InterPro" id="IPR003661">
    <property type="entry name" value="HisK_dim/P_dom"/>
</dbReference>
<feature type="region of interest" description="Disordered" evidence="5">
    <location>
        <begin position="947"/>
        <end position="986"/>
    </location>
</feature>
<dbReference type="Pfam" id="PF00989">
    <property type="entry name" value="PAS"/>
    <property type="match status" value="1"/>
</dbReference>
<dbReference type="PRINTS" id="PR00344">
    <property type="entry name" value="BCTRLSENSOR"/>
</dbReference>
<dbReference type="NCBIfam" id="TIGR00229">
    <property type="entry name" value="sensory_box"/>
    <property type="match status" value="3"/>
</dbReference>
<evidence type="ECO:0000259" key="8">
    <source>
        <dbReference type="PROSITE" id="PS50110"/>
    </source>
</evidence>
<dbReference type="InterPro" id="IPR013767">
    <property type="entry name" value="PAS_fold"/>
</dbReference>
<dbReference type="SUPFAM" id="SSF55785">
    <property type="entry name" value="PYP-like sensor domain (PAS domain)"/>
    <property type="match status" value="4"/>
</dbReference>
<comment type="catalytic activity">
    <reaction evidence="1">
        <text>ATP + protein L-histidine = ADP + protein N-phospho-L-histidine.</text>
        <dbReference type="EC" id="2.7.13.3"/>
    </reaction>
</comment>
<dbReference type="SMART" id="SM00388">
    <property type="entry name" value="HisKA"/>
    <property type="match status" value="1"/>
</dbReference>
<feature type="domain" description="PAS" evidence="9">
    <location>
        <begin position="487"/>
        <end position="529"/>
    </location>
</feature>
<dbReference type="EMBL" id="CP001197">
    <property type="protein sequence ID" value="ACL09265.1"/>
    <property type="molecule type" value="Genomic_DNA"/>
</dbReference>
<dbReference type="InterPro" id="IPR013655">
    <property type="entry name" value="PAS_fold_3"/>
</dbReference>
<dbReference type="SUPFAM" id="SSF55874">
    <property type="entry name" value="ATPase domain of HSP90 chaperone/DNA topoisomerase II/histidine kinase"/>
    <property type="match status" value="1"/>
</dbReference>
<keyword evidence="6" id="KW-1133">Transmembrane helix</keyword>
<proteinExistence type="predicted"/>
<evidence type="ECO:0000256" key="2">
    <source>
        <dbReference type="ARBA" id="ARBA00012438"/>
    </source>
</evidence>
<dbReference type="InterPro" id="IPR000700">
    <property type="entry name" value="PAS-assoc_C"/>
</dbReference>
<feature type="domain" description="PAS" evidence="9">
    <location>
        <begin position="226"/>
        <end position="298"/>
    </location>
</feature>
<dbReference type="PANTHER" id="PTHR45339:SF5">
    <property type="entry name" value="HISTIDINE KINASE"/>
    <property type="match status" value="1"/>
</dbReference>
<keyword evidence="11" id="KW-0808">Transferase</keyword>
<feature type="compositionally biased region" description="Gly residues" evidence="5">
    <location>
        <begin position="555"/>
        <end position="571"/>
    </location>
</feature>
<accession>B8DIG7</accession>
<dbReference type="InterPro" id="IPR004358">
    <property type="entry name" value="Sig_transdc_His_kin-like_C"/>
</dbReference>
<feature type="region of interest" description="Disordered" evidence="5">
    <location>
        <begin position="828"/>
        <end position="849"/>
    </location>
</feature>
<dbReference type="InterPro" id="IPR001789">
    <property type="entry name" value="Sig_transdc_resp-reg_receiver"/>
</dbReference>
<dbReference type="InterPro" id="IPR005467">
    <property type="entry name" value="His_kinase_dom"/>
</dbReference>
<evidence type="ECO:0000256" key="1">
    <source>
        <dbReference type="ARBA" id="ARBA00000085"/>
    </source>
</evidence>
<feature type="compositionally biased region" description="Low complexity" evidence="5">
    <location>
        <begin position="953"/>
        <end position="971"/>
    </location>
</feature>
<evidence type="ECO:0000259" key="10">
    <source>
        <dbReference type="PROSITE" id="PS50113"/>
    </source>
</evidence>
<dbReference type="KEGG" id="dvm:DvMF_2324"/>
<dbReference type="CDD" id="cd17546">
    <property type="entry name" value="REC_hyHK_CKI1_RcsC-like"/>
    <property type="match status" value="1"/>
</dbReference>
<dbReference type="InterPro" id="IPR000014">
    <property type="entry name" value="PAS"/>
</dbReference>
<feature type="compositionally biased region" description="Low complexity" evidence="5">
    <location>
        <begin position="829"/>
        <end position="838"/>
    </location>
</feature>
<dbReference type="Pfam" id="PF02518">
    <property type="entry name" value="HATPase_c"/>
    <property type="match status" value="1"/>
</dbReference>